<dbReference type="AlphaFoldDB" id="A0A8S1L9G5"/>
<dbReference type="OrthoDB" id="300627at2759"/>
<keyword evidence="2" id="KW-1185">Reference proteome</keyword>
<name>A0A8S1L9G5_9CILI</name>
<evidence type="ECO:0000313" key="2">
    <source>
        <dbReference type="Proteomes" id="UP000692954"/>
    </source>
</evidence>
<accession>A0A8S1L9G5</accession>
<organism evidence="1 2">
    <name type="scientific">Paramecium sonneborni</name>
    <dbReference type="NCBI Taxonomy" id="65129"/>
    <lineage>
        <taxon>Eukaryota</taxon>
        <taxon>Sar</taxon>
        <taxon>Alveolata</taxon>
        <taxon>Ciliophora</taxon>
        <taxon>Intramacronucleata</taxon>
        <taxon>Oligohymenophorea</taxon>
        <taxon>Peniculida</taxon>
        <taxon>Parameciidae</taxon>
        <taxon>Paramecium</taxon>
    </lineage>
</organism>
<dbReference type="EMBL" id="CAJJDN010000015">
    <property type="protein sequence ID" value="CAD8061496.1"/>
    <property type="molecule type" value="Genomic_DNA"/>
</dbReference>
<evidence type="ECO:0000313" key="1">
    <source>
        <dbReference type="EMBL" id="CAD8061496.1"/>
    </source>
</evidence>
<proteinExistence type="predicted"/>
<comment type="caution">
    <text evidence="1">The sequence shown here is derived from an EMBL/GenBank/DDBJ whole genome shotgun (WGS) entry which is preliminary data.</text>
</comment>
<dbReference type="Proteomes" id="UP000692954">
    <property type="component" value="Unassembled WGS sequence"/>
</dbReference>
<reference evidence="1" key="1">
    <citation type="submission" date="2021-01" db="EMBL/GenBank/DDBJ databases">
        <authorList>
            <consortium name="Genoscope - CEA"/>
            <person name="William W."/>
        </authorList>
    </citation>
    <scope>NUCLEOTIDE SEQUENCE</scope>
</reference>
<protein>
    <submittedName>
        <fullName evidence="1">Uncharacterized protein</fullName>
    </submittedName>
</protein>
<sequence>MSNSSNFIGVQYNCFRKRVETKEIDLSFNFVSNNSFDNDQIGRNYFSRIMSRRNGNKRIDTQESSMTIRKQLRFPTLESKQTIKKTEIGKSIGFQIQPMQMQLKICNLKPPESFTIEDLQDQKRAYCMKQYRKYQQQRLFQQLIIKNQSIKETIQTWIQSQKK</sequence>
<gene>
    <name evidence="1" type="ORF">PSON_ATCC_30995.1.T0150345</name>
</gene>